<evidence type="ECO:0000313" key="3">
    <source>
        <dbReference type="EMBL" id="VDS09883.1"/>
    </source>
</evidence>
<proteinExistence type="predicted"/>
<dbReference type="AlphaFoldDB" id="A0A447IQS7"/>
<organism evidence="3 4">
    <name type="scientific">Paracoccus haematequi</name>
    <dbReference type="NCBI Taxonomy" id="2491866"/>
    <lineage>
        <taxon>Bacteria</taxon>
        <taxon>Pseudomonadati</taxon>
        <taxon>Pseudomonadota</taxon>
        <taxon>Alphaproteobacteria</taxon>
        <taxon>Rhodobacterales</taxon>
        <taxon>Paracoccaceae</taxon>
        <taxon>Paracoccus</taxon>
    </lineage>
</organism>
<dbReference type="RefSeq" id="WP_126155493.1">
    <property type="nucleotide sequence ID" value="NZ_UZWE01000045.1"/>
</dbReference>
<evidence type="ECO:0000259" key="2">
    <source>
        <dbReference type="Pfam" id="PF03413"/>
    </source>
</evidence>
<protein>
    <submittedName>
        <fullName evidence="3">Peptidase propeptide and YPEB domain protein</fullName>
    </submittedName>
</protein>
<dbReference type="EMBL" id="UZWE01000045">
    <property type="protein sequence ID" value="VDS09883.1"/>
    <property type="molecule type" value="Genomic_DNA"/>
</dbReference>
<name>A0A447IQS7_9RHOB</name>
<accession>A0A447IQS7</accession>
<dbReference type="InterPro" id="IPR025711">
    <property type="entry name" value="PepSY"/>
</dbReference>
<feature type="domain" description="PepSY" evidence="2">
    <location>
        <begin position="40"/>
        <end position="98"/>
    </location>
</feature>
<evidence type="ECO:0000256" key="1">
    <source>
        <dbReference type="SAM" id="SignalP"/>
    </source>
</evidence>
<dbReference type="OrthoDB" id="7856745at2"/>
<feature type="chain" id="PRO_5019044978" evidence="1">
    <location>
        <begin position="18"/>
        <end position="103"/>
    </location>
</feature>
<gene>
    <name evidence="3" type="ORF">PARHAE_03091</name>
</gene>
<reference evidence="3 4" key="1">
    <citation type="submission" date="2018-12" db="EMBL/GenBank/DDBJ databases">
        <authorList>
            <person name="Criscuolo A."/>
        </authorList>
    </citation>
    <scope>NUCLEOTIDE SEQUENCE [LARGE SCALE GENOMIC DNA]</scope>
    <source>
        <strain evidence="3">ACIP1116241</strain>
    </source>
</reference>
<keyword evidence="4" id="KW-1185">Reference proteome</keyword>
<dbReference type="Gene3D" id="3.10.450.40">
    <property type="match status" value="1"/>
</dbReference>
<evidence type="ECO:0000313" key="4">
    <source>
        <dbReference type="Proteomes" id="UP000270743"/>
    </source>
</evidence>
<dbReference type="Pfam" id="PF03413">
    <property type="entry name" value="PepSY"/>
    <property type="match status" value="1"/>
</dbReference>
<sequence>MRHLLALALSLTIPAAAGGQQNPLPDFEAAQTAVERGEILPLAQILRQLDSEHPGTVVEVELEHEDGIRVYEVELITPDGLLIEVDIDAATGEILKIEEEYDD</sequence>
<keyword evidence="1" id="KW-0732">Signal</keyword>
<feature type="signal peptide" evidence="1">
    <location>
        <begin position="1"/>
        <end position="17"/>
    </location>
</feature>
<dbReference type="Proteomes" id="UP000270743">
    <property type="component" value="Unassembled WGS sequence"/>
</dbReference>